<accession>A0A0J0XAY9</accession>
<feature type="compositionally biased region" description="Basic and acidic residues" evidence="2">
    <location>
        <begin position="121"/>
        <end position="130"/>
    </location>
</feature>
<feature type="coiled-coil region" evidence="1">
    <location>
        <begin position="339"/>
        <end position="401"/>
    </location>
</feature>
<organism evidence="3 4">
    <name type="scientific">Cutaneotrichosporon oleaginosum</name>
    <dbReference type="NCBI Taxonomy" id="879819"/>
    <lineage>
        <taxon>Eukaryota</taxon>
        <taxon>Fungi</taxon>
        <taxon>Dikarya</taxon>
        <taxon>Basidiomycota</taxon>
        <taxon>Agaricomycotina</taxon>
        <taxon>Tremellomycetes</taxon>
        <taxon>Trichosporonales</taxon>
        <taxon>Trichosporonaceae</taxon>
        <taxon>Cutaneotrichosporon</taxon>
    </lineage>
</organism>
<evidence type="ECO:0000313" key="3">
    <source>
        <dbReference type="EMBL" id="KLT38272.1"/>
    </source>
</evidence>
<proteinExistence type="predicted"/>
<sequence length="538" mass="58444">MGGPDPFKKVSSAPFFVSDDSMLYSDVPKPVDDSSNAPVDTAKGPEGITGAPSPKSKALVEAPSSFLKPKDLSAHSAPMASVVAPSSIQGIEGRAEVGSTHMKKFGNIGLGTSSLRPKRPHSPEGQREASSKFPRKGSRLPSTQFLRRLEESGVKLPPRSLTAEGVGGASVLYRKPYLQQAAPPHLETHSRKGSTSATEPLSKPLLHPEYHSSKEPTLVVPPVKPPMHPESSSRKGSASVAAPLNKPTWPSTWASKDDADSEDIYIRGLSVLKEHQSNNSAHESKMGSLLNEAAVELAERRHERDEAVAWATQVQEYSSQLAGQNQSLRSSLGTYHESMKRLRQERDAAVSKAAEHEKQLTNLAAEHDNCLHNLAAESASHNETRAKLQALQTKFAAVTEEFDGNTFFMVDLLHQMQNQPESAGATSGPQIEAAALHGNQVATLQTQLNELQSTLQQRESHHSRHLTALTNCLLEYRHAVCARFPEAQHIPVPQLTMEEDVEPPPPEVFIDSEDEEGAELHPEMELATAPPEGKMDLD</sequence>
<dbReference type="Proteomes" id="UP000053611">
    <property type="component" value="Unassembled WGS sequence"/>
</dbReference>
<gene>
    <name evidence="3" type="ORF">CC85DRAFT_331744</name>
</gene>
<feature type="region of interest" description="Disordered" evidence="2">
    <location>
        <begin position="69"/>
        <end position="88"/>
    </location>
</feature>
<reference evidence="3 4" key="1">
    <citation type="submission" date="2015-03" db="EMBL/GenBank/DDBJ databases">
        <title>Genomics and transcriptomics of the oil-accumulating basidiomycete yeast T. oleaginosus allow insights into substrate utilization and the diverse evolutionary trajectories of mating systems in fungi.</title>
        <authorList>
            <consortium name="DOE Joint Genome Institute"/>
            <person name="Kourist R."/>
            <person name="Kracht O."/>
            <person name="Bracharz F."/>
            <person name="Lipzen A."/>
            <person name="Nolan M."/>
            <person name="Ohm R."/>
            <person name="Grigoriev I."/>
            <person name="Sun S."/>
            <person name="Heitman J."/>
            <person name="Bruck T."/>
            <person name="Nowrousian M."/>
        </authorList>
    </citation>
    <scope>NUCLEOTIDE SEQUENCE [LARGE SCALE GENOMIC DNA]</scope>
    <source>
        <strain evidence="3 4">IBC0246</strain>
    </source>
</reference>
<protein>
    <submittedName>
        <fullName evidence="3">Uncharacterized protein</fullName>
    </submittedName>
</protein>
<evidence type="ECO:0000313" key="4">
    <source>
        <dbReference type="Proteomes" id="UP000053611"/>
    </source>
</evidence>
<keyword evidence="4" id="KW-1185">Reference proteome</keyword>
<keyword evidence="1" id="KW-0175">Coiled coil</keyword>
<feature type="region of interest" description="Disordered" evidence="2">
    <location>
        <begin position="26"/>
        <end position="62"/>
    </location>
</feature>
<evidence type="ECO:0000256" key="2">
    <source>
        <dbReference type="SAM" id="MobiDB-lite"/>
    </source>
</evidence>
<name>A0A0J0XAY9_9TREE</name>
<feature type="region of interest" description="Disordered" evidence="2">
    <location>
        <begin position="183"/>
        <end position="257"/>
    </location>
</feature>
<feature type="compositionally biased region" description="Low complexity" evidence="2">
    <location>
        <begin position="74"/>
        <end position="87"/>
    </location>
</feature>
<dbReference type="GeneID" id="28987697"/>
<feature type="region of interest" description="Disordered" evidence="2">
    <location>
        <begin position="497"/>
        <end position="538"/>
    </location>
</feature>
<dbReference type="EMBL" id="KQ087349">
    <property type="protein sequence ID" value="KLT38272.1"/>
    <property type="molecule type" value="Genomic_DNA"/>
</dbReference>
<feature type="region of interest" description="Disordered" evidence="2">
    <location>
        <begin position="98"/>
        <end position="152"/>
    </location>
</feature>
<dbReference type="RefSeq" id="XP_018274763.1">
    <property type="nucleotide sequence ID" value="XM_018427094.1"/>
</dbReference>
<dbReference type="AlphaFoldDB" id="A0A0J0XAY9"/>
<evidence type="ECO:0000256" key="1">
    <source>
        <dbReference type="SAM" id="Coils"/>
    </source>
</evidence>